<accession>A0ABV7UPN3</accession>
<organism evidence="4 5">
    <name type="scientific">Luteimonas notoginsengisoli</name>
    <dbReference type="NCBI Taxonomy" id="1578200"/>
    <lineage>
        <taxon>Bacteria</taxon>
        <taxon>Pseudomonadati</taxon>
        <taxon>Pseudomonadota</taxon>
        <taxon>Gammaproteobacteria</taxon>
        <taxon>Lysobacterales</taxon>
        <taxon>Lysobacteraceae</taxon>
        <taxon>Luteimonas</taxon>
    </lineage>
</organism>
<sequence>MGKASWLVLLFAWATTVSAQVDVGPYVRKDNFQTIEISPDGRYLAATVPKEDRTGVVVLQRSDLKVTASFALGKNSHIDRVWWVNPERLLIAMSEKMGLLAMPQPTGELYALNADGSDPEILVGQRVVGEETGSLISSKKREKVAAFMVDSLRDDDRGAIVSVWPFNSDQYTRAERLDVYSGRRTVMVRAPVQNADFVTDATGEVRFTHGAGNDNANKLYYRDGRGGEWRLVNDENATHRREWPLGFSSDGKLAYLQSEQEQGPDAVVVFDPESGERKPVLRDEVVDPSSVLYAVDASSPIGVVYRGARSRTAFFDEQSADALLHRKLEAAFPGQAVFITSRTSDGGLALVEVSSDRNPGDFYVFDTRAGTAAYLLSRGDWFDRAKMAPTRGIELVARDGLRLHGVLTTPAGAEPKALPMVVLPHGGPFGIFETNAFDTEGQLLAKAGYAVLRLDFRGSGNHGRAFQQAGALEWGAKMQDDLTDATRWAIAQGIADPDRICIYGASYGGYAALMGAAREPALYRCAAGYVGVYDLPLMTSTNRRKGKSVATFSDEWVGTDAAALAATSPSRLADRIDVPVFLAAGGEDEIAPIEHSRKMEAALKAAGTPVESLYYPEEGHGFYIQAHRAEFYQRLLAFLDRNIGSGRVPPRAAVD</sequence>
<dbReference type="Gene3D" id="3.40.50.1820">
    <property type="entry name" value="alpha/beta hydrolase"/>
    <property type="match status" value="1"/>
</dbReference>
<proteinExistence type="predicted"/>
<feature type="domain" description="Peptidase S9 prolyl oligopeptidase catalytic" evidence="3">
    <location>
        <begin position="436"/>
        <end position="645"/>
    </location>
</feature>
<feature type="signal peptide" evidence="2">
    <location>
        <begin position="1"/>
        <end position="19"/>
    </location>
</feature>
<dbReference type="InterPro" id="IPR001375">
    <property type="entry name" value="Peptidase_S9_cat"/>
</dbReference>
<dbReference type="Pfam" id="PF00326">
    <property type="entry name" value="Peptidase_S9"/>
    <property type="match status" value="1"/>
</dbReference>
<protein>
    <submittedName>
        <fullName evidence="4">Alpha/beta hydrolase family protein</fullName>
        <ecNumber evidence="4">3.4.-.-</ecNumber>
    </submittedName>
</protein>
<dbReference type="PANTHER" id="PTHR42776">
    <property type="entry name" value="SERINE PEPTIDASE S9 FAMILY MEMBER"/>
    <property type="match status" value="1"/>
</dbReference>
<evidence type="ECO:0000256" key="2">
    <source>
        <dbReference type="SAM" id="SignalP"/>
    </source>
</evidence>
<dbReference type="SUPFAM" id="SSF53474">
    <property type="entry name" value="alpha/beta-Hydrolases"/>
    <property type="match status" value="1"/>
</dbReference>
<keyword evidence="2" id="KW-0732">Signal</keyword>
<comment type="caution">
    <text evidence="4">The sequence shown here is derived from an EMBL/GenBank/DDBJ whole genome shotgun (WGS) entry which is preliminary data.</text>
</comment>
<gene>
    <name evidence="4" type="ORF">ACFOM9_02290</name>
</gene>
<feature type="chain" id="PRO_5045534284" evidence="2">
    <location>
        <begin position="20"/>
        <end position="655"/>
    </location>
</feature>
<evidence type="ECO:0000259" key="3">
    <source>
        <dbReference type="Pfam" id="PF00326"/>
    </source>
</evidence>
<keyword evidence="5" id="KW-1185">Reference proteome</keyword>
<evidence type="ECO:0000313" key="5">
    <source>
        <dbReference type="Proteomes" id="UP001595724"/>
    </source>
</evidence>
<dbReference type="RefSeq" id="WP_386707252.1">
    <property type="nucleotide sequence ID" value="NZ_JBHRYF010000001.1"/>
</dbReference>
<evidence type="ECO:0000313" key="4">
    <source>
        <dbReference type="EMBL" id="MFC3658907.1"/>
    </source>
</evidence>
<dbReference type="Proteomes" id="UP001595724">
    <property type="component" value="Unassembled WGS sequence"/>
</dbReference>
<reference evidence="5" key="1">
    <citation type="journal article" date="2019" name="Int. J. Syst. Evol. Microbiol.">
        <title>The Global Catalogue of Microorganisms (GCM) 10K type strain sequencing project: providing services to taxonomists for standard genome sequencing and annotation.</title>
        <authorList>
            <consortium name="The Broad Institute Genomics Platform"/>
            <consortium name="The Broad Institute Genome Sequencing Center for Infectious Disease"/>
            <person name="Wu L."/>
            <person name="Ma J."/>
        </authorList>
    </citation>
    <scope>NUCLEOTIDE SEQUENCE [LARGE SCALE GENOMIC DNA]</scope>
    <source>
        <strain evidence="5">KCTC 42211</strain>
    </source>
</reference>
<dbReference type="SUPFAM" id="SSF82171">
    <property type="entry name" value="DPP6 N-terminal domain-like"/>
    <property type="match status" value="1"/>
</dbReference>
<dbReference type="GO" id="GO:0016787">
    <property type="term" value="F:hydrolase activity"/>
    <property type="evidence" value="ECO:0007669"/>
    <property type="project" value="UniProtKB-KW"/>
</dbReference>
<evidence type="ECO:0000256" key="1">
    <source>
        <dbReference type="ARBA" id="ARBA00022801"/>
    </source>
</evidence>
<dbReference type="PANTHER" id="PTHR42776:SF27">
    <property type="entry name" value="DIPEPTIDYL PEPTIDASE FAMILY MEMBER 6"/>
    <property type="match status" value="1"/>
</dbReference>
<dbReference type="InterPro" id="IPR029058">
    <property type="entry name" value="AB_hydrolase_fold"/>
</dbReference>
<keyword evidence="1 4" id="KW-0378">Hydrolase</keyword>
<name>A0ABV7UPN3_9GAMM</name>
<dbReference type="EMBL" id="JBHRYF010000001">
    <property type="protein sequence ID" value="MFC3658907.1"/>
    <property type="molecule type" value="Genomic_DNA"/>
</dbReference>
<dbReference type="EC" id="3.4.-.-" evidence="4"/>